<dbReference type="InterPro" id="IPR000415">
    <property type="entry name" value="Nitroreductase-like"/>
</dbReference>
<dbReference type="PANTHER" id="PTHR23026">
    <property type="entry name" value="NADPH NITROREDUCTASE"/>
    <property type="match status" value="1"/>
</dbReference>
<keyword evidence="2" id="KW-1185">Reference proteome</keyword>
<dbReference type="GO" id="GO:0016491">
    <property type="term" value="F:oxidoreductase activity"/>
    <property type="evidence" value="ECO:0007669"/>
    <property type="project" value="InterPro"/>
</dbReference>
<dbReference type="Gene3D" id="3.40.109.10">
    <property type="entry name" value="NADH Oxidase"/>
    <property type="match status" value="2"/>
</dbReference>
<dbReference type="EMBL" id="JACHJJ010000040">
    <property type="protein sequence ID" value="MBB5967825.1"/>
    <property type="molecule type" value="Genomic_DNA"/>
</dbReference>
<proteinExistence type="predicted"/>
<sequence>MLNPLATHAGTRRLITAAGTAPSVHNTQPWRFVARRREYIELHADPDRWLKVADPRGRSLRISCGAALFNLRLALRVSGHRPLIWSARAAGDDPSTLLAAVRPASAAPASTAEHDLYDAIKIRRTNRQPFTDAPIPAAVADELGMAARLEGAGLVFLRDPASVALLEEVAAAEETLTGNRAYRAELARWTSGPSHSDGMPPYVQGPRPIGDLVPVRDLARVTRERVRFEARPHLAVLTTPGDDPAHWLRAGQALQRVLLVATLHGVSASFLNQPLDLRDMRHHTDPRHPGGHPQMIIRLGYGPAVPRAPRRPVPELLHAA</sequence>
<name>A0A841DIB0_PLAVE</name>
<dbReference type="Proteomes" id="UP000562352">
    <property type="component" value="Unassembled WGS sequence"/>
</dbReference>
<dbReference type="RefSeq" id="WP_184948531.1">
    <property type="nucleotide sequence ID" value="NZ_BAAAWZ010000001.1"/>
</dbReference>
<evidence type="ECO:0000313" key="2">
    <source>
        <dbReference type="Proteomes" id="UP000562352"/>
    </source>
</evidence>
<protein>
    <submittedName>
        <fullName evidence="1">Nitroreductase</fullName>
    </submittedName>
</protein>
<gene>
    <name evidence="1" type="ORF">FHS22_007139</name>
</gene>
<comment type="caution">
    <text evidence="1">The sequence shown here is derived from an EMBL/GenBank/DDBJ whole genome shotgun (WGS) entry which is preliminary data.</text>
</comment>
<dbReference type="PANTHER" id="PTHR23026:SF123">
    <property type="entry name" value="NAD(P)H NITROREDUCTASE RV3131-RELATED"/>
    <property type="match status" value="1"/>
</dbReference>
<dbReference type="SUPFAM" id="SSF55469">
    <property type="entry name" value="FMN-dependent nitroreductase-like"/>
    <property type="match status" value="2"/>
</dbReference>
<dbReference type="InterPro" id="IPR050627">
    <property type="entry name" value="Nitroreductase/BluB"/>
</dbReference>
<evidence type="ECO:0000313" key="1">
    <source>
        <dbReference type="EMBL" id="MBB5967825.1"/>
    </source>
</evidence>
<organism evidence="1 2">
    <name type="scientific">Planomonospora venezuelensis</name>
    <dbReference type="NCBI Taxonomy" id="1999"/>
    <lineage>
        <taxon>Bacteria</taxon>
        <taxon>Bacillati</taxon>
        <taxon>Actinomycetota</taxon>
        <taxon>Actinomycetes</taxon>
        <taxon>Streptosporangiales</taxon>
        <taxon>Streptosporangiaceae</taxon>
        <taxon>Planomonospora</taxon>
    </lineage>
</organism>
<accession>A0A841DIB0</accession>
<reference evidence="1 2" key="1">
    <citation type="submission" date="2020-08" db="EMBL/GenBank/DDBJ databases">
        <title>Genomic Encyclopedia of Type Strains, Phase III (KMG-III): the genomes of soil and plant-associated and newly described type strains.</title>
        <authorList>
            <person name="Whitman W."/>
        </authorList>
    </citation>
    <scope>NUCLEOTIDE SEQUENCE [LARGE SCALE GENOMIC DNA]</scope>
    <source>
        <strain evidence="1 2">CECT 3303</strain>
    </source>
</reference>
<dbReference type="AlphaFoldDB" id="A0A841DIB0"/>
<dbReference type="NCBIfam" id="NF047509">
    <property type="entry name" value="Rv3131_FMN_oxido"/>
    <property type="match status" value="1"/>
</dbReference>